<gene>
    <name evidence="2" type="ORF">U9M48_006879</name>
</gene>
<evidence type="ECO:0000313" key="2">
    <source>
        <dbReference type="EMBL" id="WVZ56331.1"/>
    </source>
</evidence>
<evidence type="ECO:0000259" key="1">
    <source>
        <dbReference type="Pfam" id="PF07859"/>
    </source>
</evidence>
<dbReference type="InterPro" id="IPR013094">
    <property type="entry name" value="AB_hydrolase_3"/>
</dbReference>
<sequence>MGALHVGEPRVSFQQQQPVVVAKNGHGAVAEEIHGLIRVYKDGHVERLPAIPVVPCTWGGTAPDAPCGVVARDVVVDRATGVWARLYAPTTTAAGGRLPVVVYFHGGGFCVGSAAWSCYHEFLAQLSARAGCAVMSVDYRLAPEHRLPAAFDDGVAAVRWLRHQASRGAAPDEVSWWRARCGFDRVFLMGDSAGASIAFHVAARLGQGQLGALSPLLAVRGAVLIQPFFGGEARTASEKTMAQPPRSALTVPTSDCYWRLALPAGASRDHPWCNPVSRAAPRLETLPLPPLLVCVSETDVLRDRNLELCRAMRRAGKSVEQAMYGGVGHAFQVLHNCHLSQPRTQEMLAHIRAFVSARRRMGALHVGEPRVSFQQQQPVVVAKNGHGAVAEEIHGLIRVYKDGHVERLPAIPVVPCTWGGTAPDAPCGVVARDVVVDRATGVWARLYAPTTTAAGGRLPVVVYFHGGGFCVGSAAWSCYHEFLAQLSARAACAVMSVDYRLAPEHRLPAAFDDGVAAVRWLRHQASRGAAPDEVSWWRARCCFDRVFLMGDSAGASIAFHVAARLGQGQLGALSPLLAVRGAVLIQPFFGGEARTASEKTMAQPPRSALTVPTSDCYWRLALPAGASRDHPWCNPVSRAAPRLETLPLPPLLVCVSETDVLRDRNLELCRAMRRAGKSVEQAMYGGVGHAFQVLHNCHLSQPRTQEMLAHIRAFVSAR</sequence>
<feature type="domain" description="Alpha/beta hydrolase fold-3" evidence="1">
    <location>
        <begin position="101"/>
        <end position="332"/>
    </location>
</feature>
<dbReference type="PANTHER" id="PTHR23024:SF589">
    <property type="entry name" value="CARBOXYLESTERASE 17-RELATED"/>
    <property type="match status" value="1"/>
</dbReference>
<dbReference type="InterPro" id="IPR029058">
    <property type="entry name" value="AB_hydrolase_fold"/>
</dbReference>
<accession>A0AAQ3PZK1</accession>
<name>A0AAQ3PZK1_PASNO</name>
<dbReference type="Gene3D" id="3.40.50.1820">
    <property type="entry name" value="alpha/beta hydrolase"/>
    <property type="match status" value="2"/>
</dbReference>
<dbReference type="AlphaFoldDB" id="A0AAQ3PZK1"/>
<feature type="domain" description="Alpha/beta hydrolase fold-3" evidence="1">
    <location>
        <begin position="461"/>
        <end position="692"/>
    </location>
</feature>
<dbReference type="PANTHER" id="PTHR23024">
    <property type="entry name" value="ARYLACETAMIDE DEACETYLASE"/>
    <property type="match status" value="1"/>
</dbReference>
<dbReference type="Pfam" id="PF07859">
    <property type="entry name" value="Abhydrolase_3"/>
    <property type="match status" value="2"/>
</dbReference>
<keyword evidence="3" id="KW-1185">Reference proteome</keyword>
<dbReference type="GO" id="GO:0016787">
    <property type="term" value="F:hydrolase activity"/>
    <property type="evidence" value="ECO:0007669"/>
    <property type="project" value="InterPro"/>
</dbReference>
<dbReference type="Proteomes" id="UP001341281">
    <property type="component" value="Chromosome 02"/>
</dbReference>
<organism evidence="2 3">
    <name type="scientific">Paspalum notatum var. saurae</name>
    <dbReference type="NCBI Taxonomy" id="547442"/>
    <lineage>
        <taxon>Eukaryota</taxon>
        <taxon>Viridiplantae</taxon>
        <taxon>Streptophyta</taxon>
        <taxon>Embryophyta</taxon>
        <taxon>Tracheophyta</taxon>
        <taxon>Spermatophyta</taxon>
        <taxon>Magnoliopsida</taxon>
        <taxon>Liliopsida</taxon>
        <taxon>Poales</taxon>
        <taxon>Poaceae</taxon>
        <taxon>PACMAD clade</taxon>
        <taxon>Panicoideae</taxon>
        <taxon>Andropogonodae</taxon>
        <taxon>Paspaleae</taxon>
        <taxon>Paspalinae</taxon>
        <taxon>Paspalum</taxon>
    </lineage>
</organism>
<protein>
    <recommendedName>
        <fullName evidence="1">Alpha/beta hydrolase fold-3 domain-containing protein</fullName>
    </recommendedName>
</protein>
<evidence type="ECO:0000313" key="3">
    <source>
        <dbReference type="Proteomes" id="UP001341281"/>
    </source>
</evidence>
<dbReference type="EMBL" id="CP144746">
    <property type="protein sequence ID" value="WVZ56331.1"/>
    <property type="molecule type" value="Genomic_DNA"/>
</dbReference>
<reference evidence="2 3" key="1">
    <citation type="submission" date="2024-02" db="EMBL/GenBank/DDBJ databases">
        <title>High-quality chromosome-scale genome assembly of Pensacola bahiagrass (Paspalum notatum Flugge var. saurae).</title>
        <authorList>
            <person name="Vega J.M."/>
            <person name="Podio M."/>
            <person name="Orjuela J."/>
            <person name="Siena L.A."/>
            <person name="Pessino S.C."/>
            <person name="Combes M.C."/>
            <person name="Mariac C."/>
            <person name="Albertini E."/>
            <person name="Pupilli F."/>
            <person name="Ortiz J.P.A."/>
            <person name="Leblanc O."/>
        </authorList>
    </citation>
    <scope>NUCLEOTIDE SEQUENCE [LARGE SCALE GENOMIC DNA]</scope>
    <source>
        <strain evidence="2">R1</strain>
        <tissue evidence="2">Leaf</tissue>
    </source>
</reference>
<proteinExistence type="predicted"/>
<dbReference type="InterPro" id="IPR050466">
    <property type="entry name" value="Carboxylest/Gibb_receptor"/>
</dbReference>
<dbReference type="SUPFAM" id="SSF53474">
    <property type="entry name" value="alpha/beta-Hydrolases"/>
    <property type="match status" value="2"/>
</dbReference>